<accession>A0ABV3EJF8</accession>
<comment type="caution">
    <text evidence="1">The sequence shown here is derived from an EMBL/GenBank/DDBJ whole genome shotgun (WGS) entry which is preliminary data.</text>
</comment>
<gene>
    <name evidence="1" type="ORF">AB0D95_03360</name>
</gene>
<reference evidence="1 2" key="1">
    <citation type="submission" date="2024-06" db="EMBL/GenBank/DDBJ databases">
        <title>The Natural Products Discovery Center: Release of the First 8490 Sequenced Strains for Exploring Actinobacteria Biosynthetic Diversity.</title>
        <authorList>
            <person name="Kalkreuter E."/>
            <person name="Kautsar S.A."/>
            <person name="Yang D."/>
            <person name="Bader C.D."/>
            <person name="Teijaro C.N."/>
            <person name="Fluegel L."/>
            <person name="Davis C.M."/>
            <person name="Simpson J.R."/>
            <person name="Lauterbach L."/>
            <person name="Steele A.D."/>
            <person name="Gui C."/>
            <person name="Meng S."/>
            <person name="Li G."/>
            <person name="Viehrig K."/>
            <person name="Ye F."/>
            <person name="Su P."/>
            <person name="Kiefer A.F."/>
            <person name="Nichols A."/>
            <person name="Cepeda A.J."/>
            <person name="Yan W."/>
            <person name="Fan B."/>
            <person name="Jiang Y."/>
            <person name="Adhikari A."/>
            <person name="Zheng C.-J."/>
            <person name="Schuster L."/>
            <person name="Cowan T.M."/>
            <person name="Smanski M.J."/>
            <person name="Chevrette M.G."/>
            <person name="De Carvalho L.P.S."/>
            <person name="Shen B."/>
        </authorList>
    </citation>
    <scope>NUCLEOTIDE SEQUENCE [LARGE SCALE GENOMIC DNA]</scope>
    <source>
        <strain evidence="1 2">NPDC048117</strain>
    </source>
</reference>
<dbReference type="RefSeq" id="WP_359268468.1">
    <property type="nucleotide sequence ID" value="NZ_JBEZNA010000004.1"/>
</dbReference>
<protein>
    <submittedName>
        <fullName evidence="1">Uncharacterized protein</fullName>
    </submittedName>
</protein>
<sequence length="483" mass="50891">MALEWFLSLAGTEIANHPRLATYLETVGSPLTSVGVCSCPTFTAELVGDAPYTTPAEDDAPWYDPDLPESGEFAGLLVLNVDGLDDHPVTRTSSSAAVGGAAIGPARAQARTLTVTAVLLGSTCCGVTYGLKWLGEALAGCAGEGCGGDCLELFNCCPGEGAAADPEAFAARHRRTLRRVSLISGPTPTSRVGGSCGGSGECSGNDGEIITVEFVLSAATPWLWTDPVPVLDVPVPTDDGTDCIVWCVHNPNAPEPPPPVCLELVEQTCTPPSVPVTFTDGDPTCDVAWSDEPVVPPCQTCRLAPCPTPEDLCRDDRCTIPAPPVPPPPQTCWCRSLAVNTATYEVDLTTFPKWFGSAPMIEVRAGSQTLRRVTIKFFERTPAHEGLTCDEIVDLERCNPVATFEVAYVPRHGMLTLDGQVGRAFVECPGSSGVTPDAYGPDGGPLTFPLLRCAKYCVLLEADAIFTPADDAMVSIALSGREY</sequence>
<evidence type="ECO:0000313" key="2">
    <source>
        <dbReference type="Proteomes" id="UP001551584"/>
    </source>
</evidence>
<keyword evidence="2" id="KW-1185">Reference proteome</keyword>
<evidence type="ECO:0000313" key="1">
    <source>
        <dbReference type="EMBL" id="MEU9576322.1"/>
    </source>
</evidence>
<dbReference type="Proteomes" id="UP001551584">
    <property type="component" value="Unassembled WGS sequence"/>
</dbReference>
<proteinExistence type="predicted"/>
<organism evidence="1 2">
    <name type="scientific">Streptomyces chilikensis</name>
    <dbReference type="NCBI Taxonomy" id="1194079"/>
    <lineage>
        <taxon>Bacteria</taxon>
        <taxon>Bacillati</taxon>
        <taxon>Actinomycetota</taxon>
        <taxon>Actinomycetes</taxon>
        <taxon>Kitasatosporales</taxon>
        <taxon>Streptomycetaceae</taxon>
        <taxon>Streptomyces</taxon>
    </lineage>
</organism>
<dbReference type="EMBL" id="JBEZNA010000004">
    <property type="protein sequence ID" value="MEU9576322.1"/>
    <property type="molecule type" value="Genomic_DNA"/>
</dbReference>
<name>A0ABV3EJF8_9ACTN</name>